<comment type="similarity">
    <text evidence="2">Belongs to the phage GPA family.</text>
</comment>
<evidence type="ECO:0000256" key="5">
    <source>
        <dbReference type="ARBA" id="ARBA00022759"/>
    </source>
</evidence>
<dbReference type="AlphaFoldDB" id="A0A6M8T6C2"/>
<sequence length="807" mass="93433">MESIQWNYEQRSAEVDAQRAAYALELQKIVQNQPLVKPTLNDPRATETQIELFDLVGRDSYEYVEALIRRLPSLRQREHFRKLYLREYHAVVDDGSIAFSFGKKQLFQANTFIRELLENRLGKVFEQYNFDLAWLSMSLSEKWQWALEQGQAYQAEHYRTVVGAFDDVARERETDERKKKLPFYLMTEHKLSVIADHLSFLLRKIQTDFFTEQANTGKAFSDAEIQTMVVDIYRRCGLLCEKIGLSLPYWATFSFSDGDDDFVPNMKSIEIAINKSQCEKFWLKALKKAQKQMVEHLAIACGEVRKGVAPYISEKSFSEWKAQKKKNFEFLDRMILQNLDDEEEQVELLEMYKRSCSNPSVRHQEMMNCLNGIEQWAEENGHEALFLTLTAPSSFHAQHSKGGENKKWSGASPKQTQAYLNKVWGQYRALLKKRAIKFYGMRVAEPHHDGTPHWHLLVYVAKEHVDEAIELFRKKALEVDGNERGASEHRCKVERCDKKKGSATAYIVKYISKNLGGKNVAHISDEVEGLSFKDNASRVRAWASCWGIRQFQFYGVSSIGVWRELRRLAKGQCGDAVIEKVRVGADLGDYAFYLDQQGGGGATRDQWKIKLVYEDTEENKYGQVNKRIVGVRNTLKDVAEWVKTRLKKWGFVPKSRHQSEESEPSNITGRSPAWTCVSNCNPKHSKGLVNSYDDIPLIDDEENLVVKNLTEHTLLKALKLRENWIKMLKFQRRIQFTTVEFYALAQGKRLPVLDVSPAYRQVNTTMVSMEHSPIPDEYLQYQGFDLILFNGKLIKTNRSNEELYEKV</sequence>
<dbReference type="GO" id="GO:0004519">
    <property type="term" value="F:endonuclease activity"/>
    <property type="evidence" value="ECO:0007669"/>
    <property type="project" value="UniProtKB-KW"/>
</dbReference>
<accession>A0A6M8T6C2</accession>
<reference evidence="7" key="1">
    <citation type="submission" date="2022-09" db="EMBL/GenBank/DDBJ databases">
        <title>Molecular characterization of Glaesserella parasuis strains circulating in commercial swine farms using whole-genome sequencing.</title>
        <authorList>
            <person name="Mugabi R."/>
            <person name="Clavijo M."/>
            <person name="Li G."/>
        </authorList>
    </citation>
    <scope>NUCLEOTIDE SEQUENCE</scope>
    <source>
        <strain evidence="7">0435-53</strain>
    </source>
</reference>
<evidence type="ECO:0000256" key="2">
    <source>
        <dbReference type="ARBA" id="ARBA00009260"/>
    </source>
</evidence>
<dbReference type="GO" id="GO:0006260">
    <property type="term" value="P:DNA replication"/>
    <property type="evidence" value="ECO:0007669"/>
    <property type="project" value="UniProtKB-KW"/>
</dbReference>
<proteinExistence type="inferred from homology"/>
<dbReference type="InterPro" id="IPR008766">
    <property type="entry name" value="Replication_gene_A-like"/>
</dbReference>
<keyword evidence="4" id="KW-0540">Nuclease</keyword>
<dbReference type="Proteomes" id="UP001148834">
    <property type="component" value="Unassembled WGS sequence"/>
</dbReference>
<name>A0A6M8T6C2_GLAPU</name>
<evidence type="ECO:0000256" key="6">
    <source>
        <dbReference type="ARBA" id="ARBA00022801"/>
    </source>
</evidence>
<keyword evidence="3" id="KW-0235">DNA replication</keyword>
<protein>
    <submittedName>
        <fullName evidence="7">Replication endonuclease</fullName>
    </submittedName>
</protein>
<evidence type="ECO:0000313" key="7">
    <source>
        <dbReference type="EMBL" id="MDD2167098.1"/>
    </source>
</evidence>
<dbReference type="Pfam" id="PF05840">
    <property type="entry name" value="Phage_GPA"/>
    <property type="match status" value="1"/>
</dbReference>
<evidence type="ECO:0000256" key="1">
    <source>
        <dbReference type="ARBA" id="ARBA00003293"/>
    </source>
</evidence>
<comment type="function">
    <text evidence="1">Possible endonuclease which induces a single-strand cut and initiates DNA replication.</text>
</comment>
<organism evidence="7 8">
    <name type="scientific">Glaesserella parasuis</name>
    <name type="common">Haemophilus parasuis</name>
    <dbReference type="NCBI Taxonomy" id="738"/>
    <lineage>
        <taxon>Bacteria</taxon>
        <taxon>Pseudomonadati</taxon>
        <taxon>Pseudomonadota</taxon>
        <taxon>Gammaproteobacteria</taxon>
        <taxon>Pasteurellales</taxon>
        <taxon>Pasteurellaceae</taxon>
        <taxon>Glaesserella</taxon>
    </lineage>
</organism>
<dbReference type="EMBL" id="JAODIR010000001">
    <property type="protein sequence ID" value="MDD2167098.1"/>
    <property type="molecule type" value="Genomic_DNA"/>
</dbReference>
<evidence type="ECO:0000256" key="4">
    <source>
        <dbReference type="ARBA" id="ARBA00022722"/>
    </source>
</evidence>
<keyword evidence="5 7" id="KW-0255">Endonuclease</keyword>
<comment type="caution">
    <text evidence="7">The sequence shown here is derived from an EMBL/GenBank/DDBJ whole genome shotgun (WGS) entry which is preliminary data.</text>
</comment>
<evidence type="ECO:0000256" key="3">
    <source>
        <dbReference type="ARBA" id="ARBA00022705"/>
    </source>
</evidence>
<gene>
    <name evidence="7" type="ORF">N5925_00445</name>
</gene>
<evidence type="ECO:0000313" key="8">
    <source>
        <dbReference type="Proteomes" id="UP001148834"/>
    </source>
</evidence>
<dbReference type="GO" id="GO:0016787">
    <property type="term" value="F:hydrolase activity"/>
    <property type="evidence" value="ECO:0007669"/>
    <property type="project" value="UniProtKB-KW"/>
</dbReference>
<keyword evidence="6" id="KW-0378">Hydrolase</keyword>
<dbReference type="RefSeq" id="WP_075606056.1">
    <property type="nucleotide sequence ID" value="NZ_CP054198.1"/>
</dbReference>